<feature type="region of interest" description="Disordered" evidence="1">
    <location>
        <begin position="75"/>
        <end position="119"/>
    </location>
</feature>
<dbReference type="OrthoDB" id="7326621at2759"/>
<dbReference type="Proteomes" id="UP000494106">
    <property type="component" value="Unassembled WGS sequence"/>
</dbReference>
<name>A0A8S1AMY4_ARCPL</name>
<evidence type="ECO:0000313" key="4">
    <source>
        <dbReference type="Proteomes" id="UP000494106"/>
    </source>
</evidence>
<protein>
    <submittedName>
        <fullName evidence="2">Uncharacterized protein</fullName>
    </submittedName>
</protein>
<evidence type="ECO:0000256" key="1">
    <source>
        <dbReference type="SAM" id="MobiDB-lite"/>
    </source>
</evidence>
<accession>A0A8S1AMY4</accession>
<sequence length="119" mass="14403">MRVVPKRLDTVNFLRLGARIYTKLADSDQPNLNTDNSLKFDKTRSNEESAVEQRKAALENEFFYNEQKRLFKKLRERLKEKRNQHEDSHRRQGTHERPPTSKCRTERNSRREKLKPEYE</sequence>
<evidence type="ECO:0000313" key="2">
    <source>
        <dbReference type="EMBL" id="CAB3246833.1"/>
    </source>
</evidence>
<evidence type="ECO:0000313" key="5">
    <source>
        <dbReference type="Proteomes" id="UP000494256"/>
    </source>
</evidence>
<evidence type="ECO:0000313" key="3">
    <source>
        <dbReference type="EMBL" id="CAB3254929.1"/>
    </source>
</evidence>
<organism evidence="2 4">
    <name type="scientific">Arctia plantaginis</name>
    <name type="common">Wood tiger moth</name>
    <name type="synonym">Phalaena plantaginis</name>
    <dbReference type="NCBI Taxonomy" id="874455"/>
    <lineage>
        <taxon>Eukaryota</taxon>
        <taxon>Metazoa</taxon>
        <taxon>Ecdysozoa</taxon>
        <taxon>Arthropoda</taxon>
        <taxon>Hexapoda</taxon>
        <taxon>Insecta</taxon>
        <taxon>Pterygota</taxon>
        <taxon>Neoptera</taxon>
        <taxon>Endopterygota</taxon>
        <taxon>Lepidoptera</taxon>
        <taxon>Glossata</taxon>
        <taxon>Ditrysia</taxon>
        <taxon>Noctuoidea</taxon>
        <taxon>Erebidae</taxon>
        <taxon>Arctiinae</taxon>
        <taxon>Arctia</taxon>
    </lineage>
</organism>
<comment type="caution">
    <text evidence="2">The sequence shown here is derived from an EMBL/GenBank/DDBJ whole genome shotgun (WGS) entry which is preliminary data.</text>
</comment>
<proteinExistence type="predicted"/>
<feature type="region of interest" description="Disordered" evidence="1">
    <location>
        <begin position="27"/>
        <end position="52"/>
    </location>
</feature>
<feature type="compositionally biased region" description="Basic and acidic residues" evidence="1">
    <location>
        <begin position="38"/>
        <end position="52"/>
    </location>
</feature>
<dbReference type="EMBL" id="CADEBC010000528">
    <property type="protein sequence ID" value="CAB3246833.1"/>
    <property type="molecule type" value="Genomic_DNA"/>
</dbReference>
<dbReference type="Proteomes" id="UP000494256">
    <property type="component" value="Unassembled WGS sequence"/>
</dbReference>
<dbReference type="EMBL" id="CADEBD010000422">
    <property type="protein sequence ID" value="CAB3254929.1"/>
    <property type="molecule type" value="Genomic_DNA"/>
</dbReference>
<feature type="compositionally biased region" description="Basic and acidic residues" evidence="1">
    <location>
        <begin position="77"/>
        <end position="119"/>
    </location>
</feature>
<keyword evidence="4" id="KW-1185">Reference proteome</keyword>
<gene>
    <name evidence="2" type="ORF">APLA_LOCUS11069</name>
    <name evidence="3" type="ORF">APLA_LOCUS15064</name>
</gene>
<dbReference type="AlphaFoldDB" id="A0A8S1AMY4"/>
<reference evidence="4 5" key="1">
    <citation type="submission" date="2020-04" db="EMBL/GenBank/DDBJ databases">
        <authorList>
            <person name="Wallbank WR R."/>
            <person name="Pardo Diaz C."/>
            <person name="Kozak K."/>
            <person name="Martin S."/>
            <person name="Jiggins C."/>
            <person name="Moest M."/>
            <person name="Warren A I."/>
            <person name="Byers J.R.P. K."/>
            <person name="Montejo-Kovacevich G."/>
            <person name="Yen C E."/>
        </authorList>
    </citation>
    <scope>NUCLEOTIDE SEQUENCE [LARGE SCALE GENOMIC DNA]</scope>
</reference>
<feature type="compositionally biased region" description="Polar residues" evidence="1">
    <location>
        <begin position="28"/>
        <end position="37"/>
    </location>
</feature>